<name>A0A9Q8FQA9_9STAP</name>
<feature type="transmembrane region" description="Helical" evidence="11">
    <location>
        <begin position="7"/>
        <end position="27"/>
    </location>
</feature>
<evidence type="ECO:0000256" key="8">
    <source>
        <dbReference type="ARBA" id="ARBA00022840"/>
    </source>
</evidence>
<evidence type="ECO:0000256" key="7">
    <source>
        <dbReference type="ARBA" id="ARBA00022777"/>
    </source>
</evidence>
<dbReference type="PANTHER" id="PTHR43065">
    <property type="entry name" value="SENSOR HISTIDINE KINASE"/>
    <property type="match status" value="1"/>
</dbReference>
<keyword evidence="10 11" id="KW-0472">Membrane</keyword>
<dbReference type="PRINTS" id="PR00344">
    <property type="entry name" value="BCTRLSENSOR"/>
</dbReference>
<dbReference type="Pfam" id="PF02518">
    <property type="entry name" value="HATPase_c"/>
    <property type="match status" value="1"/>
</dbReference>
<proteinExistence type="predicted"/>
<dbReference type="CDD" id="cd00082">
    <property type="entry name" value="HisKA"/>
    <property type="match status" value="1"/>
</dbReference>
<dbReference type="Proteomes" id="UP000295280">
    <property type="component" value="Unassembled WGS sequence"/>
</dbReference>
<organism evidence="13 14">
    <name type="scientific">Macrococcus carouselicus</name>
    <dbReference type="NCBI Taxonomy" id="69969"/>
    <lineage>
        <taxon>Bacteria</taxon>
        <taxon>Bacillati</taxon>
        <taxon>Bacillota</taxon>
        <taxon>Bacilli</taxon>
        <taxon>Bacillales</taxon>
        <taxon>Staphylococcaceae</taxon>
        <taxon>Macrococcus</taxon>
    </lineage>
</organism>
<keyword evidence="8" id="KW-0067">ATP-binding</keyword>
<dbReference type="SUPFAM" id="SSF55874">
    <property type="entry name" value="ATPase domain of HSP90 chaperone/DNA topoisomerase II/histidine kinase"/>
    <property type="match status" value="1"/>
</dbReference>
<dbReference type="InterPro" id="IPR004358">
    <property type="entry name" value="Sig_transdc_His_kin-like_C"/>
</dbReference>
<dbReference type="InterPro" id="IPR005467">
    <property type="entry name" value="His_kinase_dom"/>
</dbReference>
<keyword evidence="11" id="KW-1133">Transmembrane helix</keyword>
<dbReference type="SMART" id="SM00387">
    <property type="entry name" value="HATPase_c"/>
    <property type="match status" value="1"/>
</dbReference>
<sequence length="497" mass="56153">MNQLKRSIIIHLVITLSLSLLSFFLIYSHEKETEEMNITRNMSLHQQQIESFIDDAIGSVETLATVIDVAPDDGAILTSFSRIRSRDARYKAINIIDQTGTAILSSNRRIVGSSEHPYAFYKKNLNPQNVSINFNTEELNGIDDIYISKLISYKGRTVALVAEMDINTMMSAIDAIQGPLKVELSDLNSNNIFSSSQPQDATLTRTSPLQNVDWKLTLISTRDFLLESFKKTGILFLLFTLIVATIQLFFNIYERHKEKLHLIDEINVQKKELIGMLAANTAHEIKNPLTSVRGFVELLELKYDRNGQDPHFAIIMSEIDRISDIVGQFLLLGKPTELSDEPSDVIAVIKDTTHFIMYDFEHHQMRLYSRFQHAELYTPMSHDQLKQVLINLLQNAKEAIPEGRRGIIDIKVQLHDDIVITLRDNGTGIEEKELKRLFEPFYTTKETGTGLGLPVTRNMIELAGGSIEVLSTVDVGTTFIIRLPVSQSSPVLSDNDS</sequence>
<evidence type="ECO:0000256" key="6">
    <source>
        <dbReference type="ARBA" id="ARBA00022741"/>
    </source>
</evidence>
<evidence type="ECO:0000256" key="1">
    <source>
        <dbReference type="ARBA" id="ARBA00000085"/>
    </source>
</evidence>
<dbReference type="GO" id="GO:0016020">
    <property type="term" value="C:membrane"/>
    <property type="evidence" value="ECO:0007669"/>
    <property type="project" value="UniProtKB-SubCell"/>
</dbReference>
<dbReference type="OrthoDB" id="9815750at2"/>
<dbReference type="SUPFAM" id="SSF47384">
    <property type="entry name" value="Homodimeric domain of signal transducing histidine kinase"/>
    <property type="match status" value="1"/>
</dbReference>
<evidence type="ECO:0000256" key="5">
    <source>
        <dbReference type="ARBA" id="ARBA00022679"/>
    </source>
</evidence>
<dbReference type="InterPro" id="IPR036890">
    <property type="entry name" value="HATPase_C_sf"/>
</dbReference>
<comment type="caution">
    <text evidence="13">The sequence shown here is derived from an EMBL/GenBank/DDBJ whole genome shotgun (WGS) entry which is preliminary data.</text>
</comment>
<dbReference type="PROSITE" id="PS50109">
    <property type="entry name" value="HIS_KIN"/>
    <property type="match status" value="1"/>
</dbReference>
<reference evidence="13 14" key="1">
    <citation type="submission" date="2019-01" db="EMBL/GenBank/DDBJ databases">
        <title>Draft genome sequences of the type strains of six Macrococcus species.</title>
        <authorList>
            <person name="Mazhar S."/>
            <person name="Altermann E."/>
            <person name="Hill C."/>
            <person name="Mcauliffe O."/>
        </authorList>
    </citation>
    <scope>NUCLEOTIDE SEQUENCE [LARGE SCALE GENOMIC DNA]</scope>
    <source>
        <strain evidence="13 14">ATCC 51828</strain>
    </source>
</reference>
<evidence type="ECO:0000256" key="10">
    <source>
        <dbReference type="ARBA" id="ARBA00023136"/>
    </source>
</evidence>
<dbReference type="GO" id="GO:0000155">
    <property type="term" value="F:phosphorelay sensor kinase activity"/>
    <property type="evidence" value="ECO:0007669"/>
    <property type="project" value="InterPro"/>
</dbReference>
<evidence type="ECO:0000256" key="4">
    <source>
        <dbReference type="ARBA" id="ARBA00022553"/>
    </source>
</evidence>
<dbReference type="GO" id="GO:0005524">
    <property type="term" value="F:ATP binding"/>
    <property type="evidence" value="ECO:0007669"/>
    <property type="project" value="UniProtKB-KW"/>
</dbReference>
<evidence type="ECO:0000313" key="13">
    <source>
        <dbReference type="EMBL" id="TDM03817.1"/>
    </source>
</evidence>
<dbReference type="SMART" id="SM00388">
    <property type="entry name" value="HisKA"/>
    <property type="match status" value="1"/>
</dbReference>
<evidence type="ECO:0000256" key="9">
    <source>
        <dbReference type="ARBA" id="ARBA00023012"/>
    </source>
</evidence>
<keyword evidence="14" id="KW-1185">Reference proteome</keyword>
<accession>A0A9Q8FQA9</accession>
<dbReference type="AlphaFoldDB" id="A0A9Q8FQA9"/>
<keyword evidence="7" id="KW-0418">Kinase</keyword>
<feature type="domain" description="Histidine kinase" evidence="12">
    <location>
        <begin position="280"/>
        <end position="487"/>
    </location>
</feature>
<dbReference type="Gene3D" id="1.10.287.130">
    <property type="match status" value="1"/>
</dbReference>
<evidence type="ECO:0000313" key="14">
    <source>
        <dbReference type="Proteomes" id="UP000295280"/>
    </source>
</evidence>
<dbReference type="EC" id="2.7.13.3" evidence="3"/>
<dbReference type="EMBL" id="SCWD01000001">
    <property type="protein sequence ID" value="TDM03817.1"/>
    <property type="molecule type" value="Genomic_DNA"/>
</dbReference>
<gene>
    <name evidence="13" type="ORF">ERX40_01245</name>
</gene>
<dbReference type="Gene3D" id="3.30.565.10">
    <property type="entry name" value="Histidine kinase-like ATPase, C-terminal domain"/>
    <property type="match status" value="1"/>
</dbReference>
<dbReference type="InterPro" id="IPR003594">
    <property type="entry name" value="HATPase_dom"/>
</dbReference>
<evidence type="ECO:0000256" key="11">
    <source>
        <dbReference type="SAM" id="Phobius"/>
    </source>
</evidence>
<keyword evidence="9" id="KW-0902">Two-component regulatory system</keyword>
<keyword evidence="6" id="KW-0547">Nucleotide-binding</keyword>
<keyword evidence="4" id="KW-0597">Phosphoprotein</keyword>
<keyword evidence="5" id="KW-0808">Transferase</keyword>
<evidence type="ECO:0000259" key="12">
    <source>
        <dbReference type="PROSITE" id="PS50109"/>
    </source>
</evidence>
<keyword evidence="11" id="KW-0812">Transmembrane</keyword>
<dbReference type="InterPro" id="IPR003661">
    <property type="entry name" value="HisK_dim/P_dom"/>
</dbReference>
<protein>
    <recommendedName>
        <fullName evidence="3">histidine kinase</fullName>
        <ecNumber evidence="3">2.7.13.3</ecNumber>
    </recommendedName>
</protein>
<feature type="transmembrane region" description="Helical" evidence="11">
    <location>
        <begin position="234"/>
        <end position="253"/>
    </location>
</feature>
<dbReference type="RefSeq" id="WP_133416680.1">
    <property type="nucleotide sequence ID" value="NZ_SCWD01000001.1"/>
</dbReference>
<dbReference type="Gene3D" id="3.30.450.20">
    <property type="entry name" value="PAS domain"/>
    <property type="match status" value="2"/>
</dbReference>
<evidence type="ECO:0000256" key="3">
    <source>
        <dbReference type="ARBA" id="ARBA00012438"/>
    </source>
</evidence>
<comment type="subcellular location">
    <subcellularLocation>
        <location evidence="2">Membrane</location>
        <topology evidence="2">Multi-pass membrane protein</topology>
    </subcellularLocation>
</comment>
<dbReference type="PANTHER" id="PTHR43065:SF10">
    <property type="entry name" value="PEROXIDE STRESS-ACTIVATED HISTIDINE KINASE MAK3"/>
    <property type="match status" value="1"/>
</dbReference>
<evidence type="ECO:0000256" key="2">
    <source>
        <dbReference type="ARBA" id="ARBA00004141"/>
    </source>
</evidence>
<dbReference type="InterPro" id="IPR036097">
    <property type="entry name" value="HisK_dim/P_sf"/>
</dbReference>
<dbReference type="Pfam" id="PF00512">
    <property type="entry name" value="HisKA"/>
    <property type="match status" value="1"/>
</dbReference>
<comment type="catalytic activity">
    <reaction evidence="1">
        <text>ATP + protein L-histidine = ADP + protein N-phospho-L-histidine.</text>
        <dbReference type="EC" id="2.7.13.3"/>
    </reaction>
</comment>